<organism evidence="3 4">
    <name type="scientific">Phyllotreta striolata</name>
    <name type="common">Striped flea beetle</name>
    <name type="synonym">Crioceris striolata</name>
    <dbReference type="NCBI Taxonomy" id="444603"/>
    <lineage>
        <taxon>Eukaryota</taxon>
        <taxon>Metazoa</taxon>
        <taxon>Ecdysozoa</taxon>
        <taxon>Arthropoda</taxon>
        <taxon>Hexapoda</taxon>
        <taxon>Insecta</taxon>
        <taxon>Pterygota</taxon>
        <taxon>Neoptera</taxon>
        <taxon>Endopterygota</taxon>
        <taxon>Coleoptera</taxon>
        <taxon>Polyphaga</taxon>
        <taxon>Cucujiformia</taxon>
        <taxon>Chrysomeloidea</taxon>
        <taxon>Chrysomelidae</taxon>
        <taxon>Galerucinae</taxon>
        <taxon>Alticini</taxon>
        <taxon>Phyllotreta</taxon>
    </lineage>
</organism>
<gene>
    <name evidence="3" type="ORF">PHYEVI_LOCUS10311</name>
</gene>
<feature type="compositionally biased region" description="Low complexity" evidence="1">
    <location>
        <begin position="264"/>
        <end position="275"/>
    </location>
</feature>
<feature type="chain" id="PRO_5040429768" evidence="2">
    <location>
        <begin position="26"/>
        <end position="275"/>
    </location>
</feature>
<dbReference type="Proteomes" id="UP001153712">
    <property type="component" value="Chromosome 7"/>
</dbReference>
<evidence type="ECO:0000313" key="4">
    <source>
        <dbReference type="Proteomes" id="UP001153712"/>
    </source>
</evidence>
<dbReference type="OrthoDB" id="6700395at2759"/>
<evidence type="ECO:0000256" key="1">
    <source>
        <dbReference type="SAM" id="MobiDB-lite"/>
    </source>
</evidence>
<keyword evidence="4" id="KW-1185">Reference proteome</keyword>
<evidence type="ECO:0000256" key="2">
    <source>
        <dbReference type="SAM" id="SignalP"/>
    </source>
</evidence>
<dbReference type="EMBL" id="OU900100">
    <property type="protein sequence ID" value="CAG9864045.1"/>
    <property type="molecule type" value="Genomic_DNA"/>
</dbReference>
<feature type="compositionally biased region" description="Low complexity" evidence="1">
    <location>
        <begin position="92"/>
        <end position="118"/>
    </location>
</feature>
<name>A0A9N9TYY5_PHYSR</name>
<feature type="compositionally biased region" description="Basic and acidic residues" evidence="1">
    <location>
        <begin position="172"/>
        <end position="181"/>
    </location>
</feature>
<evidence type="ECO:0000313" key="3">
    <source>
        <dbReference type="EMBL" id="CAG9864045.1"/>
    </source>
</evidence>
<reference evidence="3" key="1">
    <citation type="submission" date="2022-01" db="EMBL/GenBank/DDBJ databases">
        <authorList>
            <person name="King R."/>
        </authorList>
    </citation>
    <scope>NUCLEOTIDE SEQUENCE</scope>
</reference>
<dbReference type="AlphaFoldDB" id="A0A9N9TYY5"/>
<protein>
    <submittedName>
        <fullName evidence="3">Uncharacterized protein</fullName>
    </submittedName>
</protein>
<feature type="signal peptide" evidence="2">
    <location>
        <begin position="1"/>
        <end position="25"/>
    </location>
</feature>
<proteinExistence type="predicted"/>
<keyword evidence="2" id="KW-0732">Signal</keyword>
<feature type="region of interest" description="Disordered" evidence="1">
    <location>
        <begin position="256"/>
        <end position="275"/>
    </location>
</feature>
<feature type="compositionally biased region" description="Low complexity" evidence="1">
    <location>
        <begin position="130"/>
        <end position="171"/>
    </location>
</feature>
<accession>A0A9N9TYY5</accession>
<sequence>MAALVLRCLLYVSLVEVLCVSTADAAPKKGKKGESPTQTYFDQKQTGDYNIQLHLKDFQIIALVGDDSASLGDYDYSYDYSDFTIKPATQKPTTSTPSTPITPVISSSPTTPTTTTIPSKPPQHPYPFVSTDNSSQPTNNSTQSTSLLDASKPPISDPSSSTTSSAESSTKPAEEFSSPDRIKVQIIETPVRTGVVPGEDIAEQNEAPHGDILQIKRCAQGFTRDKRGRCRRVRRPGSVQPHLPYGFGRITSNLASRFREASDENSASSSESKED</sequence>
<feature type="region of interest" description="Disordered" evidence="1">
    <location>
        <begin position="87"/>
        <end position="181"/>
    </location>
</feature>